<dbReference type="Pfam" id="PF13649">
    <property type="entry name" value="Methyltransf_25"/>
    <property type="match status" value="1"/>
</dbReference>
<evidence type="ECO:0000259" key="2">
    <source>
        <dbReference type="Pfam" id="PF13649"/>
    </source>
</evidence>
<dbReference type="Gene3D" id="2.20.25.110">
    <property type="entry name" value="S-adenosyl-L-methionine-dependent methyltransferases"/>
    <property type="match status" value="1"/>
</dbReference>
<comment type="caution">
    <text evidence="3">The sequence shown here is derived from an EMBL/GenBank/DDBJ whole genome shotgun (WGS) entry which is preliminary data.</text>
</comment>
<dbReference type="PANTHER" id="PTHR43861">
    <property type="entry name" value="TRANS-ACONITATE 2-METHYLTRANSFERASE-RELATED"/>
    <property type="match status" value="1"/>
</dbReference>
<feature type="domain" description="Methyltransferase" evidence="2">
    <location>
        <begin position="40"/>
        <end position="131"/>
    </location>
</feature>
<dbReference type="SUPFAM" id="SSF53335">
    <property type="entry name" value="S-adenosyl-L-methionine-dependent methyltransferases"/>
    <property type="match status" value="1"/>
</dbReference>
<dbReference type="Gene3D" id="3.40.50.150">
    <property type="entry name" value="Vaccinia Virus protein VP39"/>
    <property type="match status" value="1"/>
</dbReference>
<gene>
    <name evidence="3" type="ORF">COT32_02150</name>
</gene>
<evidence type="ECO:0000313" key="3">
    <source>
        <dbReference type="EMBL" id="PIS39993.1"/>
    </source>
</evidence>
<evidence type="ECO:0000313" key="4">
    <source>
        <dbReference type="Proteomes" id="UP000231472"/>
    </source>
</evidence>
<dbReference type="CDD" id="cd02440">
    <property type="entry name" value="AdoMet_MTases"/>
    <property type="match status" value="1"/>
</dbReference>
<dbReference type="Proteomes" id="UP000231472">
    <property type="component" value="Unassembled WGS sequence"/>
</dbReference>
<dbReference type="AlphaFoldDB" id="A0A2H0YQF3"/>
<keyword evidence="1" id="KW-0808">Transferase</keyword>
<sequence length="229" mass="27574">MYKKDFASMYDNIYKDKFYNSYAVFVKRIIKEEKIKKPFILDVACGTGRLINKLNKKNVEIEGLDVSEDMISIAKKNNKSVKFYIQDFVNFYTSKKYNIITCTFDSINYIRNKKNLFKFFRNVNNHLKDGGIFIFDFNTIYKKIAQRTIKQNVFYITKIKNKYWFITIRIKKGRNFSEEKHIERLYLFSEIKPIINKTDFRVVGLYSDFKNKIKNVDKYGRLIIVLKKY</sequence>
<accession>A0A2H0YQF3</accession>
<dbReference type="EMBL" id="PEYC01000042">
    <property type="protein sequence ID" value="PIS39993.1"/>
    <property type="molecule type" value="Genomic_DNA"/>
</dbReference>
<proteinExistence type="predicted"/>
<name>A0A2H0YQF3_9BACT</name>
<protein>
    <recommendedName>
        <fullName evidence="2">Methyltransferase domain-containing protein</fullName>
    </recommendedName>
</protein>
<dbReference type="PANTHER" id="PTHR43861:SF6">
    <property type="entry name" value="METHYLTRANSFERASE TYPE 11"/>
    <property type="match status" value="1"/>
</dbReference>
<organism evidence="3 4">
    <name type="scientific">Candidatus Nealsonbacteria bacterium CG08_land_8_20_14_0_20_36_22</name>
    <dbReference type="NCBI Taxonomy" id="1974704"/>
    <lineage>
        <taxon>Bacteria</taxon>
        <taxon>Candidatus Nealsoniibacteriota</taxon>
    </lineage>
</organism>
<reference evidence="4" key="1">
    <citation type="submission" date="2017-09" db="EMBL/GenBank/DDBJ databases">
        <title>Depth-based differentiation of microbial function through sediment-hosted aquifers and enrichment of novel symbionts in the deep terrestrial subsurface.</title>
        <authorList>
            <person name="Probst A.J."/>
            <person name="Ladd B."/>
            <person name="Jarett J.K."/>
            <person name="Geller-Mcgrath D.E."/>
            <person name="Sieber C.M.K."/>
            <person name="Emerson J.B."/>
            <person name="Anantharaman K."/>
            <person name="Thomas B.C."/>
            <person name="Malmstrom R."/>
            <person name="Stieglmeier M."/>
            <person name="Klingl A."/>
            <person name="Woyke T."/>
            <person name="Ryan C.M."/>
            <person name="Banfield J.F."/>
        </authorList>
    </citation>
    <scope>NUCLEOTIDE SEQUENCE [LARGE SCALE GENOMIC DNA]</scope>
</reference>
<evidence type="ECO:0000256" key="1">
    <source>
        <dbReference type="ARBA" id="ARBA00022679"/>
    </source>
</evidence>
<dbReference type="GO" id="GO:0016740">
    <property type="term" value="F:transferase activity"/>
    <property type="evidence" value="ECO:0007669"/>
    <property type="project" value="UniProtKB-KW"/>
</dbReference>
<dbReference type="InterPro" id="IPR041698">
    <property type="entry name" value="Methyltransf_25"/>
</dbReference>
<dbReference type="InterPro" id="IPR029063">
    <property type="entry name" value="SAM-dependent_MTases_sf"/>
</dbReference>